<evidence type="ECO:0000313" key="3">
    <source>
        <dbReference type="Proteomes" id="UP000198847"/>
    </source>
</evidence>
<name>A0A1H8U5F3_9FIRM</name>
<evidence type="ECO:0000259" key="1">
    <source>
        <dbReference type="Pfam" id="PF08765"/>
    </source>
</evidence>
<dbReference type="EMBL" id="FODY01000008">
    <property type="protein sequence ID" value="SEO97868.1"/>
    <property type="molecule type" value="Genomic_DNA"/>
</dbReference>
<proteinExistence type="predicted"/>
<dbReference type="Pfam" id="PF08765">
    <property type="entry name" value="Mor"/>
    <property type="match status" value="1"/>
</dbReference>
<dbReference type="InterPro" id="IPR052411">
    <property type="entry name" value="c-mor_Regulatory_Protein"/>
</dbReference>
<dbReference type="AlphaFoldDB" id="A0A1H8U5F3"/>
<organism evidence="2 3">
    <name type="scientific">Propionispora vibrioides</name>
    <dbReference type="NCBI Taxonomy" id="112903"/>
    <lineage>
        <taxon>Bacteria</taxon>
        <taxon>Bacillati</taxon>
        <taxon>Bacillota</taxon>
        <taxon>Negativicutes</taxon>
        <taxon>Selenomonadales</taxon>
        <taxon>Sporomusaceae</taxon>
        <taxon>Propionispora</taxon>
    </lineage>
</organism>
<dbReference type="OrthoDB" id="2614246at2"/>
<sequence length="113" mass="12962">MEKAIRELLAKEVRLEDLREAHPATLQAINAIGVPAFVEMSHAAGGCTIYVPKFESVIAAARDRLIIKEFNRKNYTELAIRYDISEVWVRNIINRQRVKESSISLFNDNLEDF</sequence>
<dbReference type="RefSeq" id="WP_091745658.1">
    <property type="nucleotide sequence ID" value="NZ_FODY01000008.1"/>
</dbReference>
<dbReference type="SUPFAM" id="SSF46689">
    <property type="entry name" value="Homeodomain-like"/>
    <property type="match status" value="1"/>
</dbReference>
<dbReference type="Proteomes" id="UP000198847">
    <property type="component" value="Unassembled WGS sequence"/>
</dbReference>
<dbReference type="STRING" id="112903.SAMN04490178_10821"/>
<dbReference type="InterPro" id="IPR014875">
    <property type="entry name" value="Mor_transcription_activator"/>
</dbReference>
<dbReference type="InterPro" id="IPR009057">
    <property type="entry name" value="Homeodomain-like_sf"/>
</dbReference>
<accession>A0A1H8U5F3</accession>
<reference evidence="2 3" key="1">
    <citation type="submission" date="2016-10" db="EMBL/GenBank/DDBJ databases">
        <authorList>
            <person name="de Groot N.N."/>
        </authorList>
    </citation>
    <scope>NUCLEOTIDE SEQUENCE [LARGE SCALE GENOMIC DNA]</scope>
    <source>
        <strain evidence="2 3">DSM 13305</strain>
    </source>
</reference>
<keyword evidence="3" id="KW-1185">Reference proteome</keyword>
<dbReference type="PANTHER" id="PTHR37812">
    <property type="entry name" value="MU-LIKE PROPHAGE FLUMU PROTEIN C"/>
    <property type="match status" value="1"/>
</dbReference>
<gene>
    <name evidence="2" type="ORF">SAMN04490178_10821</name>
</gene>
<feature type="domain" description="Mor transcription activator" evidence="1">
    <location>
        <begin position="28"/>
        <end position="100"/>
    </location>
</feature>
<dbReference type="PANTHER" id="PTHR37812:SF1">
    <property type="entry name" value="MU-LIKE PROPHAGE FLUMU PROTEIN C"/>
    <property type="match status" value="1"/>
</dbReference>
<dbReference type="Gene3D" id="1.10.10.60">
    <property type="entry name" value="Homeodomain-like"/>
    <property type="match status" value="1"/>
</dbReference>
<protein>
    <submittedName>
        <fullName evidence="2">Mor transcription activator family protein</fullName>
    </submittedName>
</protein>
<evidence type="ECO:0000313" key="2">
    <source>
        <dbReference type="EMBL" id="SEO97868.1"/>
    </source>
</evidence>